<reference evidence="1" key="1">
    <citation type="submission" date="2014-11" db="EMBL/GenBank/DDBJ databases">
        <authorList>
            <person name="Amaro Gonzalez C."/>
        </authorList>
    </citation>
    <scope>NUCLEOTIDE SEQUENCE</scope>
</reference>
<dbReference type="EMBL" id="GBXM01063291">
    <property type="protein sequence ID" value="JAH45286.1"/>
    <property type="molecule type" value="Transcribed_RNA"/>
</dbReference>
<proteinExistence type="predicted"/>
<reference evidence="1" key="2">
    <citation type="journal article" date="2015" name="Fish Shellfish Immunol.">
        <title>Early steps in the European eel (Anguilla anguilla)-Vibrio vulnificus interaction in the gills: Role of the RtxA13 toxin.</title>
        <authorList>
            <person name="Callol A."/>
            <person name="Pajuelo D."/>
            <person name="Ebbesson L."/>
            <person name="Teles M."/>
            <person name="MacKenzie S."/>
            <person name="Amaro C."/>
        </authorList>
    </citation>
    <scope>NUCLEOTIDE SEQUENCE</scope>
</reference>
<dbReference type="AlphaFoldDB" id="A0A0E9SVH7"/>
<evidence type="ECO:0000313" key="1">
    <source>
        <dbReference type="EMBL" id="JAH45286.1"/>
    </source>
</evidence>
<sequence>MKRNWKVARCQEPSNRPYPVLISYTHVLHALMVILPVTKEVHLPLKFNHDEVDPIGKQTLFTRQHTKDVHTTVHTKVNTG</sequence>
<organism evidence="1">
    <name type="scientific">Anguilla anguilla</name>
    <name type="common">European freshwater eel</name>
    <name type="synonym">Muraena anguilla</name>
    <dbReference type="NCBI Taxonomy" id="7936"/>
    <lineage>
        <taxon>Eukaryota</taxon>
        <taxon>Metazoa</taxon>
        <taxon>Chordata</taxon>
        <taxon>Craniata</taxon>
        <taxon>Vertebrata</taxon>
        <taxon>Euteleostomi</taxon>
        <taxon>Actinopterygii</taxon>
        <taxon>Neopterygii</taxon>
        <taxon>Teleostei</taxon>
        <taxon>Anguilliformes</taxon>
        <taxon>Anguillidae</taxon>
        <taxon>Anguilla</taxon>
    </lineage>
</organism>
<accession>A0A0E9SVH7</accession>
<protein>
    <submittedName>
        <fullName evidence="1">Uncharacterized protein</fullName>
    </submittedName>
</protein>
<name>A0A0E9SVH7_ANGAN</name>